<dbReference type="AlphaFoldDB" id="A0A9W6GBI5"/>
<organism evidence="2 3">
    <name type="scientific">Glycomyces algeriensis</name>
    <dbReference type="NCBI Taxonomy" id="256037"/>
    <lineage>
        <taxon>Bacteria</taxon>
        <taxon>Bacillati</taxon>
        <taxon>Actinomycetota</taxon>
        <taxon>Actinomycetes</taxon>
        <taxon>Glycomycetales</taxon>
        <taxon>Glycomycetaceae</taxon>
        <taxon>Glycomyces</taxon>
    </lineage>
</organism>
<dbReference type="PROSITE" id="PS51257">
    <property type="entry name" value="PROKAR_LIPOPROTEIN"/>
    <property type="match status" value="1"/>
</dbReference>
<keyword evidence="3" id="KW-1185">Reference proteome</keyword>
<gene>
    <name evidence="2" type="ORF">GALLR39Z86_48540</name>
</gene>
<protein>
    <submittedName>
        <fullName evidence="2">Uncharacterized protein</fullName>
    </submittedName>
</protein>
<dbReference type="EMBL" id="BSDT01000001">
    <property type="protein sequence ID" value="GLI45004.1"/>
    <property type="molecule type" value="Genomic_DNA"/>
</dbReference>
<evidence type="ECO:0000256" key="1">
    <source>
        <dbReference type="SAM" id="Phobius"/>
    </source>
</evidence>
<name>A0A9W6GBI5_9ACTN</name>
<keyword evidence="1" id="KW-1133">Transmembrane helix</keyword>
<sequence>MRKSSTGRSGNRLLEPSVRRGIALAIAFLVFASCGVGLRLRDRTDPPTTITIGDIVRPDLRGPLPTTADIESWKSAFSGFAMQWPDNDALQTSRPDDLISFDDHFDGYLAGTAEFEGTSLTAVIGFEDEAIAWFTCHAMGPRTTSADAFLRTCWAAAAVTGADQDAGAAWVDSVLALETEEFTANAETVCPAVLLAAALNPMSGYINTQITIAAGQNC</sequence>
<keyword evidence="1" id="KW-0812">Transmembrane</keyword>
<proteinExistence type="predicted"/>
<reference evidence="2" key="1">
    <citation type="submission" date="2022-12" db="EMBL/GenBank/DDBJ databases">
        <title>Reference genome sequencing for broad-spectrum identification of bacterial and archaeal isolates by mass spectrometry.</title>
        <authorList>
            <person name="Sekiguchi Y."/>
            <person name="Tourlousse D.M."/>
        </authorList>
    </citation>
    <scope>NUCLEOTIDE SEQUENCE</scope>
    <source>
        <strain evidence="2">LLR39Z86</strain>
    </source>
</reference>
<evidence type="ECO:0000313" key="3">
    <source>
        <dbReference type="Proteomes" id="UP001144313"/>
    </source>
</evidence>
<evidence type="ECO:0000313" key="2">
    <source>
        <dbReference type="EMBL" id="GLI45004.1"/>
    </source>
</evidence>
<feature type="transmembrane region" description="Helical" evidence="1">
    <location>
        <begin position="21"/>
        <end position="40"/>
    </location>
</feature>
<dbReference type="Proteomes" id="UP001144313">
    <property type="component" value="Unassembled WGS sequence"/>
</dbReference>
<keyword evidence="1" id="KW-0472">Membrane</keyword>
<accession>A0A9W6GBI5</accession>
<comment type="caution">
    <text evidence="2">The sequence shown here is derived from an EMBL/GenBank/DDBJ whole genome shotgun (WGS) entry which is preliminary data.</text>
</comment>